<dbReference type="GO" id="GO:0022857">
    <property type="term" value="F:transmembrane transporter activity"/>
    <property type="evidence" value="ECO:0007669"/>
    <property type="project" value="UniProtKB-UniRule"/>
</dbReference>
<evidence type="ECO:0000256" key="6">
    <source>
        <dbReference type="ARBA" id="ARBA00022989"/>
    </source>
</evidence>
<feature type="transmembrane region" description="Helical" evidence="9">
    <location>
        <begin position="85"/>
        <end position="106"/>
    </location>
</feature>
<comment type="subcellular location">
    <subcellularLocation>
        <location evidence="1 9">Cell inner membrane</location>
        <topology evidence="1 9">Multi-pass membrane protein</topology>
    </subcellularLocation>
</comment>
<dbReference type="PANTHER" id="PTHR35011">
    <property type="entry name" value="2,3-DIKETO-L-GULONATE TRAP TRANSPORTER SMALL PERMEASE PROTEIN YIAM"/>
    <property type="match status" value="1"/>
</dbReference>
<evidence type="ECO:0000256" key="7">
    <source>
        <dbReference type="ARBA" id="ARBA00023136"/>
    </source>
</evidence>
<keyword evidence="7 9" id="KW-0472">Membrane</keyword>
<dbReference type="InterPro" id="IPR055348">
    <property type="entry name" value="DctQ"/>
</dbReference>
<evidence type="ECO:0000256" key="5">
    <source>
        <dbReference type="ARBA" id="ARBA00022692"/>
    </source>
</evidence>
<evidence type="ECO:0000313" key="12">
    <source>
        <dbReference type="Proteomes" id="UP000028824"/>
    </source>
</evidence>
<evidence type="ECO:0000256" key="8">
    <source>
        <dbReference type="ARBA" id="ARBA00038436"/>
    </source>
</evidence>
<organism evidence="11 12">
    <name type="scientific">Paenirhodobacter enshiensis</name>
    <dbReference type="NCBI Taxonomy" id="1105367"/>
    <lineage>
        <taxon>Bacteria</taxon>
        <taxon>Pseudomonadati</taxon>
        <taxon>Pseudomonadota</taxon>
        <taxon>Alphaproteobacteria</taxon>
        <taxon>Rhodobacterales</taxon>
        <taxon>Rhodobacter group</taxon>
        <taxon>Paenirhodobacter</taxon>
    </lineage>
</organism>
<dbReference type="STRING" id="1105367.CG50_07150"/>
<comment type="similarity">
    <text evidence="8 9">Belongs to the TRAP transporter small permease family.</text>
</comment>
<gene>
    <name evidence="11" type="ORF">CG50_07150</name>
</gene>
<dbReference type="RefSeq" id="WP_036638942.1">
    <property type="nucleotide sequence ID" value="NZ_JFZB01000029.1"/>
</dbReference>
<dbReference type="OrthoDB" id="4964541at2"/>
<reference evidence="11 12" key="1">
    <citation type="submission" date="2014-03" db="EMBL/GenBank/DDBJ databases">
        <title>Genome of Paenirhodobacter enshiensis DW2-9.</title>
        <authorList>
            <person name="Wang D."/>
            <person name="Wang G."/>
        </authorList>
    </citation>
    <scope>NUCLEOTIDE SEQUENCE [LARGE SCALE GENOMIC DNA]</scope>
    <source>
        <strain evidence="11 12">DW2-9</strain>
    </source>
</reference>
<keyword evidence="4 9" id="KW-0997">Cell inner membrane</keyword>
<keyword evidence="12" id="KW-1185">Reference proteome</keyword>
<keyword evidence="5 9" id="KW-0812">Transmembrane</keyword>
<dbReference type="GO" id="GO:0005886">
    <property type="term" value="C:plasma membrane"/>
    <property type="evidence" value="ECO:0007669"/>
    <property type="project" value="UniProtKB-SubCell"/>
</dbReference>
<proteinExistence type="inferred from homology"/>
<dbReference type="eggNOG" id="COG3090">
    <property type="taxonomic scope" value="Bacteria"/>
</dbReference>
<name>A0A086XSQ7_9RHOB</name>
<keyword evidence="3" id="KW-1003">Cell membrane</keyword>
<dbReference type="AlphaFoldDB" id="A0A086XSQ7"/>
<sequence length="169" mass="18175">MVLFKFCEKALAAFVALLMFTLVAMVFTNVVLRYCFHSSFAATEELSRVVLSVLILAGTVLAFWQTRHIAMTMLVEKLPRPVQTVLVIVVGGVMLWCDALLTEGAWKQAAMNLTSSYPPSGLPSATVYVIAAGAGALLFAITAARMILVLLGKIVPGDFFGAVAPEYAE</sequence>
<dbReference type="Proteomes" id="UP000028824">
    <property type="component" value="Unassembled WGS sequence"/>
</dbReference>
<feature type="transmembrane region" description="Helical" evidence="9">
    <location>
        <begin position="126"/>
        <end position="151"/>
    </location>
</feature>
<dbReference type="GO" id="GO:0015740">
    <property type="term" value="P:C4-dicarboxylate transport"/>
    <property type="evidence" value="ECO:0007669"/>
    <property type="project" value="TreeGrafter"/>
</dbReference>
<evidence type="ECO:0000313" key="11">
    <source>
        <dbReference type="EMBL" id="KFI25057.1"/>
    </source>
</evidence>
<dbReference type="EMBL" id="JFZB01000029">
    <property type="protein sequence ID" value="KFI25057.1"/>
    <property type="molecule type" value="Genomic_DNA"/>
</dbReference>
<protein>
    <recommendedName>
        <fullName evidence="9">TRAP transporter small permease protein</fullName>
    </recommendedName>
</protein>
<keyword evidence="6 9" id="KW-1133">Transmembrane helix</keyword>
<evidence type="ECO:0000256" key="4">
    <source>
        <dbReference type="ARBA" id="ARBA00022519"/>
    </source>
</evidence>
<feature type="transmembrane region" description="Helical" evidence="9">
    <location>
        <begin position="12"/>
        <end position="34"/>
    </location>
</feature>
<evidence type="ECO:0000259" key="10">
    <source>
        <dbReference type="Pfam" id="PF04290"/>
    </source>
</evidence>
<dbReference type="InterPro" id="IPR007387">
    <property type="entry name" value="TRAP_DctQ"/>
</dbReference>
<comment type="function">
    <text evidence="9">Part of the tripartite ATP-independent periplasmic (TRAP) transport system.</text>
</comment>
<dbReference type="PANTHER" id="PTHR35011:SF2">
    <property type="entry name" value="2,3-DIKETO-L-GULONATE TRAP TRANSPORTER SMALL PERMEASE PROTEIN YIAM"/>
    <property type="match status" value="1"/>
</dbReference>
<evidence type="ECO:0000256" key="9">
    <source>
        <dbReference type="RuleBase" id="RU369079"/>
    </source>
</evidence>
<feature type="transmembrane region" description="Helical" evidence="9">
    <location>
        <begin position="46"/>
        <end position="64"/>
    </location>
</feature>
<feature type="domain" description="Tripartite ATP-independent periplasmic transporters DctQ component" evidence="10">
    <location>
        <begin position="22"/>
        <end position="148"/>
    </location>
</feature>
<keyword evidence="2 9" id="KW-0813">Transport</keyword>
<evidence type="ECO:0000256" key="3">
    <source>
        <dbReference type="ARBA" id="ARBA00022475"/>
    </source>
</evidence>
<accession>A0A086XSQ7</accession>
<evidence type="ECO:0000256" key="2">
    <source>
        <dbReference type="ARBA" id="ARBA00022448"/>
    </source>
</evidence>
<comment type="subunit">
    <text evidence="9">The complex comprises the extracytoplasmic solute receptor protein and the two transmembrane proteins.</text>
</comment>
<dbReference type="Pfam" id="PF04290">
    <property type="entry name" value="DctQ"/>
    <property type="match status" value="1"/>
</dbReference>
<evidence type="ECO:0000256" key="1">
    <source>
        <dbReference type="ARBA" id="ARBA00004429"/>
    </source>
</evidence>
<comment type="caution">
    <text evidence="11">The sequence shown here is derived from an EMBL/GenBank/DDBJ whole genome shotgun (WGS) entry which is preliminary data.</text>
</comment>